<reference evidence="1" key="1">
    <citation type="journal article" date="2005" name="PLoS Biol.">
        <title>The genomes of Oryza sativa: a history of duplications.</title>
        <authorList>
            <person name="Yu J."/>
            <person name="Wang J."/>
            <person name="Lin W."/>
            <person name="Li S."/>
            <person name="Li H."/>
            <person name="Zhou J."/>
            <person name="Ni P."/>
            <person name="Dong W."/>
            <person name="Hu S."/>
            <person name="Zeng C."/>
            <person name="Zhang J."/>
            <person name="Zhang Y."/>
            <person name="Li R."/>
            <person name="Xu Z."/>
            <person name="Li S."/>
            <person name="Li X."/>
            <person name="Zheng H."/>
            <person name="Cong L."/>
            <person name="Lin L."/>
            <person name="Yin J."/>
            <person name="Geng J."/>
            <person name="Li G."/>
            <person name="Shi J."/>
            <person name="Liu J."/>
            <person name="Lv H."/>
            <person name="Li J."/>
            <person name="Wang J."/>
            <person name="Deng Y."/>
            <person name="Ran L."/>
            <person name="Shi X."/>
            <person name="Wang X."/>
            <person name="Wu Q."/>
            <person name="Li C."/>
            <person name="Ren X."/>
            <person name="Wang J."/>
            <person name="Wang X."/>
            <person name="Li D."/>
            <person name="Liu D."/>
            <person name="Zhang X."/>
            <person name="Ji Z."/>
            <person name="Zhao W."/>
            <person name="Sun Y."/>
            <person name="Zhang Z."/>
            <person name="Bao J."/>
            <person name="Han Y."/>
            <person name="Dong L."/>
            <person name="Ji J."/>
            <person name="Chen P."/>
            <person name="Wu S."/>
            <person name="Liu J."/>
            <person name="Xiao Y."/>
            <person name="Bu D."/>
            <person name="Tan J."/>
            <person name="Yang L."/>
            <person name="Ye C."/>
            <person name="Zhang J."/>
            <person name="Xu J."/>
            <person name="Zhou Y."/>
            <person name="Yu Y."/>
            <person name="Zhang B."/>
            <person name="Zhuang S."/>
            <person name="Wei H."/>
            <person name="Liu B."/>
            <person name="Lei M."/>
            <person name="Yu H."/>
            <person name="Li Y."/>
            <person name="Xu H."/>
            <person name="Wei S."/>
            <person name="He X."/>
            <person name="Fang L."/>
            <person name="Zhang Z."/>
            <person name="Zhang Y."/>
            <person name="Huang X."/>
            <person name="Su Z."/>
            <person name="Tong W."/>
            <person name="Li J."/>
            <person name="Tong Z."/>
            <person name="Li S."/>
            <person name="Ye J."/>
            <person name="Wang L."/>
            <person name="Fang L."/>
            <person name="Lei T."/>
            <person name="Chen C."/>
            <person name="Chen H."/>
            <person name="Xu Z."/>
            <person name="Li H."/>
            <person name="Huang H."/>
            <person name="Zhang F."/>
            <person name="Xu H."/>
            <person name="Li N."/>
            <person name="Zhao C."/>
            <person name="Li S."/>
            <person name="Dong L."/>
            <person name="Huang Y."/>
            <person name="Li L."/>
            <person name="Xi Y."/>
            <person name="Qi Q."/>
            <person name="Li W."/>
            <person name="Zhang B."/>
            <person name="Hu W."/>
            <person name="Zhang Y."/>
            <person name="Tian X."/>
            <person name="Jiao Y."/>
            <person name="Liang X."/>
            <person name="Jin J."/>
            <person name="Gao L."/>
            <person name="Zheng W."/>
            <person name="Hao B."/>
            <person name="Liu S."/>
            <person name="Wang W."/>
            <person name="Yuan L."/>
            <person name="Cao M."/>
            <person name="McDermott J."/>
            <person name="Samudrala R."/>
            <person name="Wang J."/>
            <person name="Wong G.K."/>
            <person name="Yang H."/>
        </authorList>
    </citation>
    <scope>NUCLEOTIDE SEQUENCE [LARGE SCALE GENOMIC DNA]</scope>
</reference>
<dbReference type="EMBL" id="CM000144">
    <property type="protein sequence ID" value="EEE67113.1"/>
    <property type="molecule type" value="Genomic_DNA"/>
</dbReference>
<protein>
    <submittedName>
        <fullName evidence="1">Uncharacterized protein</fullName>
    </submittedName>
</protein>
<name>A0A8J8XY87_ORYSJ</name>
<dbReference type="Proteomes" id="UP000007752">
    <property type="component" value="Chromosome 7"/>
</dbReference>
<sequence>MVDVKHMADHAGARRVKLFRVPWRPARVAEEVGAPLVPASERKNMNMKQKHIYLHTMNQKHRYSQIQPIFISNIKFVEHLVTTDNTHKQVFPGSSSQKRGGGGCQAWMLDEQATSMVVS</sequence>
<proteinExistence type="predicted"/>
<accession>A0A8J8XY87</accession>
<evidence type="ECO:0000313" key="1">
    <source>
        <dbReference type="EMBL" id="EEE67113.1"/>
    </source>
</evidence>
<reference evidence="1" key="2">
    <citation type="submission" date="2008-12" db="EMBL/GenBank/DDBJ databases">
        <title>Improved gene annotation of the rice (Oryza sativa) genomes.</title>
        <authorList>
            <person name="Wang J."/>
            <person name="Li R."/>
            <person name="Fan W."/>
            <person name="Huang Q."/>
            <person name="Zhang J."/>
            <person name="Zhou Y."/>
            <person name="Hu Y."/>
            <person name="Zi S."/>
            <person name="Li J."/>
            <person name="Ni P."/>
            <person name="Zheng H."/>
            <person name="Zhang Y."/>
            <person name="Zhao M."/>
            <person name="Hao Q."/>
            <person name="McDermott J."/>
            <person name="Samudrala R."/>
            <person name="Kristiansen K."/>
            <person name="Wong G.K.-S."/>
        </authorList>
    </citation>
    <scope>NUCLEOTIDE SEQUENCE</scope>
</reference>
<organism evidence="1">
    <name type="scientific">Oryza sativa subsp. japonica</name>
    <name type="common">Rice</name>
    <dbReference type="NCBI Taxonomy" id="39947"/>
    <lineage>
        <taxon>Eukaryota</taxon>
        <taxon>Viridiplantae</taxon>
        <taxon>Streptophyta</taxon>
        <taxon>Embryophyta</taxon>
        <taxon>Tracheophyta</taxon>
        <taxon>Spermatophyta</taxon>
        <taxon>Magnoliopsida</taxon>
        <taxon>Liliopsida</taxon>
        <taxon>Poales</taxon>
        <taxon>Poaceae</taxon>
        <taxon>BOP clade</taxon>
        <taxon>Oryzoideae</taxon>
        <taxon>Oryzeae</taxon>
        <taxon>Oryzinae</taxon>
        <taxon>Oryza</taxon>
        <taxon>Oryza sativa</taxon>
    </lineage>
</organism>
<gene>
    <name evidence="1" type="ORF">OsJ_24135</name>
</gene>
<dbReference type="AlphaFoldDB" id="A0A8J8XY87"/>